<name>A0ACC2C7G5_DIPCM</name>
<reference evidence="2" key="1">
    <citation type="journal article" date="2024" name="Proc. Natl. Acad. Sci. U.S.A.">
        <title>Extraordinary preservation of gene collinearity over three hundred million years revealed in homosporous lycophytes.</title>
        <authorList>
            <person name="Li C."/>
            <person name="Wickell D."/>
            <person name="Kuo L.Y."/>
            <person name="Chen X."/>
            <person name="Nie B."/>
            <person name="Liao X."/>
            <person name="Peng D."/>
            <person name="Ji J."/>
            <person name="Jenkins J."/>
            <person name="Williams M."/>
            <person name="Shu S."/>
            <person name="Plott C."/>
            <person name="Barry K."/>
            <person name="Rajasekar S."/>
            <person name="Grimwood J."/>
            <person name="Han X."/>
            <person name="Sun S."/>
            <person name="Hou Z."/>
            <person name="He W."/>
            <person name="Dai G."/>
            <person name="Sun C."/>
            <person name="Schmutz J."/>
            <person name="Leebens-Mack J.H."/>
            <person name="Li F.W."/>
            <person name="Wang L."/>
        </authorList>
    </citation>
    <scope>NUCLEOTIDE SEQUENCE [LARGE SCALE GENOMIC DNA]</scope>
    <source>
        <strain evidence="2">cv. PW_Plant_1</strain>
    </source>
</reference>
<accession>A0ACC2C7G5</accession>
<dbReference type="Proteomes" id="UP001162992">
    <property type="component" value="Chromosome 11"/>
</dbReference>
<protein>
    <submittedName>
        <fullName evidence="1">Uncharacterized protein</fullName>
    </submittedName>
</protein>
<organism evidence="1 2">
    <name type="scientific">Diphasiastrum complanatum</name>
    <name type="common">Issler's clubmoss</name>
    <name type="synonym">Lycopodium complanatum</name>
    <dbReference type="NCBI Taxonomy" id="34168"/>
    <lineage>
        <taxon>Eukaryota</taxon>
        <taxon>Viridiplantae</taxon>
        <taxon>Streptophyta</taxon>
        <taxon>Embryophyta</taxon>
        <taxon>Tracheophyta</taxon>
        <taxon>Lycopodiopsida</taxon>
        <taxon>Lycopodiales</taxon>
        <taxon>Lycopodiaceae</taxon>
        <taxon>Lycopodioideae</taxon>
        <taxon>Diphasiastrum</taxon>
    </lineage>
</organism>
<keyword evidence="2" id="KW-1185">Reference proteome</keyword>
<dbReference type="EMBL" id="CM055102">
    <property type="protein sequence ID" value="KAJ7537892.1"/>
    <property type="molecule type" value="Genomic_DNA"/>
</dbReference>
<sequence length="640" mass="72577">MDRLLRLCFAFFSLFLDRNRFSRRIFCPESSSLAKLRVSWLLFDAPQRILYPLLALRSSGPHFSSYLGCCCRFSFSFSESVNSPMAPVKEAKLKAAALLPRKMTQTKLTSKGKGKTDANGATPEVKEQKIRVQNKGLGSEEVGTPKQVFSYGAELAAAAAVSKDVNPGRVRVLKDGIVGVQGPVVYWVSRDQRSRDNWALLHAVEQARRRETSVAVVFNLVDSFLRAQARQFGFLLRGLRVMERNLMAVGIPFFLFRGKPEETIPAFVRSIEASLLVMDYSPLRIGRAWREAVCNELEPAVAVHEVDSHNVVPVWVASPKLEYGARTIRSKIQKLLPEFLVEFPVLENPGKPWAAQIPPPLDWDSLIEEVLSVGAEVPEVDWCEAGEDAALEALVGEKGFLRSRIKNYEDNRNDPSKTGALSGLSPYLHYGHVSAQRCALEARKARRSHTKAADAFLEELVIRRELADNYCHYQLNYDNLKGAWDWARKTLTDHASDKREHIYTLEELEKGRTYDQLWNASQLEMVHYGKMHGFMRMYWAKKILEWTPSPEEALSAAIYLNDKYELDGRDPNGYVGCMWSICGVHDQGWQERPVFGKIRYMNYAGCKRKFNVEGYILYVNRLVAEIKKKQKASNIGSLVP</sequence>
<comment type="caution">
    <text evidence="1">The sequence shown here is derived from an EMBL/GenBank/DDBJ whole genome shotgun (WGS) entry which is preliminary data.</text>
</comment>
<evidence type="ECO:0000313" key="2">
    <source>
        <dbReference type="Proteomes" id="UP001162992"/>
    </source>
</evidence>
<evidence type="ECO:0000313" key="1">
    <source>
        <dbReference type="EMBL" id="KAJ7537892.1"/>
    </source>
</evidence>
<gene>
    <name evidence="1" type="ORF">O6H91_11G026700</name>
</gene>
<proteinExistence type="predicted"/>